<evidence type="ECO:0000313" key="2">
    <source>
        <dbReference type="EMBL" id="MCP2332958.1"/>
    </source>
</evidence>
<dbReference type="InterPro" id="IPR016040">
    <property type="entry name" value="NAD(P)-bd_dom"/>
</dbReference>
<accession>A0ABT1JKB7</accession>
<protein>
    <submittedName>
        <fullName evidence="2">Uncharacterized conserved protein YbjT, contains NAD(P)-binding and DUF2867 domains</fullName>
    </submittedName>
</protein>
<name>A0ABT1JKB7_ACTCY</name>
<dbReference type="SUPFAM" id="SSF51735">
    <property type="entry name" value="NAD(P)-binding Rossmann-fold domains"/>
    <property type="match status" value="1"/>
</dbReference>
<gene>
    <name evidence="2" type="ORF">G443_003228</name>
</gene>
<dbReference type="InterPro" id="IPR036291">
    <property type="entry name" value="NAD(P)-bd_dom_sf"/>
</dbReference>
<reference evidence="2 3" key="1">
    <citation type="submission" date="2022-06" db="EMBL/GenBank/DDBJ databases">
        <title>Genomic Encyclopedia of Type Strains, Phase I: the one thousand microbial genomes (KMG-I) project.</title>
        <authorList>
            <person name="Kyrpides N."/>
        </authorList>
    </citation>
    <scope>NUCLEOTIDE SEQUENCE [LARGE SCALE GENOMIC DNA]</scope>
    <source>
        <strain evidence="2 3">DSM 43889</strain>
    </source>
</reference>
<sequence>MLAGVILVTGATGAIGGNVLRLLAGGEHPVRALSRTPSSVPTLSGVEAVQGDFTDPDSLRRALDGVSAVLLVTVPNPPTVAHDVALLDAAVSAGVRRVVKLSAIGTGEWWNGQLVGSWHQETEDAVRGSGLDWTVLRPSTFASNTLGWARSIAVDGVVPDPVGGARQGVIDPRDVAGVAVAELVGDHSLGRTLTLTGPELISAADQAEVLGRLLGRTLRVEDLPLPAMRGRMEEDGWDSTAMELAVAGTGWARSGGNAVLTRTVEEVLGRPAATFEKWAVDHLSRFGG</sequence>
<evidence type="ECO:0000313" key="3">
    <source>
        <dbReference type="Proteomes" id="UP000791080"/>
    </source>
</evidence>
<dbReference type="EMBL" id="AUBJ02000001">
    <property type="protein sequence ID" value="MCP2332958.1"/>
    <property type="molecule type" value="Genomic_DNA"/>
</dbReference>
<dbReference type="Proteomes" id="UP000791080">
    <property type="component" value="Unassembled WGS sequence"/>
</dbReference>
<comment type="caution">
    <text evidence="2">The sequence shown here is derived from an EMBL/GenBank/DDBJ whole genome shotgun (WGS) entry which is preliminary data.</text>
</comment>
<dbReference type="PANTHER" id="PTHR43162">
    <property type="match status" value="1"/>
</dbReference>
<dbReference type="InterPro" id="IPR051604">
    <property type="entry name" value="Ergot_Alk_Oxidoreductase"/>
</dbReference>
<dbReference type="Gene3D" id="3.40.50.720">
    <property type="entry name" value="NAD(P)-binding Rossmann-like Domain"/>
    <property type="match status" value="1"/>
</dbReference>
<proteinExistence type="predicted"/>
<feature type="domain" description="NAD(P)-binding" evidence="1">
    <location>
        <begin position="10"/>
        <end position="182"/>
    </location>
</feature>
<keyword evidence="3" id="KW-1185">Reference proteome</keyword>
<dbReference type="Pfam" id="PF13460">
    <property type="entry name" value="NAD_binding_10"/>
    <property type="match status" value="1"/>
</dbReference>
<evidence type="ECO:0000259" key="1">
    <source>
        <dbReference type="Pfam" id="PF13460"/>
    </source>
</evidence>
<dbReference type="Gene3D" id="3.90.25.10">
    <property type="entry name" value="UDP-galactose 4-epimerase, domain 1"/>
    <property type="match status" value="1"/>
</dbReference>
<organism evidence="2 3">
    <name type="scientific">Actinoalloteichus caeruleus DSM 43889</name>
    <dbReference type="NCBI Taxonomy" id="1120930"/>
    <lineage>
        <taxon>Bacteria</taxon>
        <taxon>Bacillati</taxon>
        <taxon>Actinomycetota</taxon>
        <taxon>Actinomycetes</taxon>
        <taxon>Pseudonocardiales</taxon>
        <taxon>Pseudonocardiaceae</taxon>
        <taxon>Actinoalloteichus</taxon>
        <taxon>Actinoalloteichus cyanogriseus</taxon>
    </lineage>
</organism>
<dbReference type="PANTHER" id="PTHR43162:SF1">
    <property type="entry name" value="PRESTALK A DIFFERENTIATION PROTEIN A"/>
    <property type="match status" value="1"/>
</dbReference>